<proteinExistence type="predicted"/>
<organism evidence="1 2">
    <name type="scientific">Jatropha curcas</name>
    <name type="common">Barbados nut</name>
    <dbReference type="NCBI Taxonomy" id="180498"/>
    <lineage>
        <taxon>Eukaryota</taxon>
        <taxon>Viridiplantae</taxon>
        <taxon>Streptophyta</taxon>
        <taxon>Embryophyta</taxon>
        <taxon>Tracheophyta</taxon>
        <taxon>Spermatophyta</taxon>
        <taxon>Magnoliopsida</taxon>
        <taxon>eudicotyledons</taxon>
        <taxon>Gunneridae</taxon>
        <taxon>Pentapetalae</taxon>
        <taxon>rosids</taxon>
        <taxon>fabids</taxon>
        <taxon>Malpighiales</taxon>
        <taxon>Euphorbiaceae</taxon>
        <taxon>Crotonoideae</taxon>
        <taxon>Jatropheae</taxon>
        <taxon>Jatropha</taxon>
    </lineage>
</organism>
<protein>
    <recommendedName>
        <fullName evidence="3">Aminotransferase-like plant mobile domain-containing protein</fullName>
    </recommendedName>
</protein>
<dbReference type="AlphaFoldDB" id="A0A067JT66"/>
<name>A0A067JT66_JATCU</name>
<keyword evidence="2" id="KW-1185">Reference proteome</keyword>
<gene>
    <name evidence="1" type="ORF">JCGZ_20316</name>
</gene>
<sequence>MLRGVHLKVGYRQAIEIMKHLWGDVADCPNFIQVAIVYQQRRLLLLDLFYDMYYLGERVYEWELGPDQRRVPHDVPYYMLSSRSIQLEQDIVAAQRGLAATVHFAAFVPSAYAIFRDKRAEEVLTLRLRRWSDYLGHAGDTSGEFVPDVCTWLTHVSITNYNEVSKLYEAACLKLTVVRLSNEHVFRASMAPPVGRGRGAQCGGHAYCRAGCQPVVVEETEDSGSEDSEETTLNMS</sequence>
<dbReference type="Proteomes" id="UP000027138">
    <property type="component" value="Unassembled WGS sequence"/>
</dbReference>
<evidence type="ECO:0000313" key="2">
    <source>
        <dbReference type="Proteomes" id="UP000027138"/>
    </source>
</evidence>
<evidence type="ECO:0008006" key="3">
    <source>
        <dbReference type="Google" id="ProtNLM"/>
    </source>
</evidence>
<accession>A0A067JT66</accession>
<evidence type="ECO:0000313" key="1">
    <source>
        <dbReference type="EMBL" id="KDP27092.1"/>
    </source>
</evidence>
<dbReference type="EMBL" id="KK914870">
    <property type="protein sequence ID" value="KDP27092.1"/>
    <property type="molecule type" value="Genomic_DNA"/>
</dbReference>
<reference evidence="1 2" key="1">
    <citation type="journal article" date="2014" name="PLoS ONE">
        <title>Global Analysis of Gene Expression Profiles in Physic Nut (Jatropha curcas L.) Seedlings Exposed to Salt Stress.</title>
        <authorList>
            <person name="Zhang L."/>
            <person name="Zhang C."/>
            <person name="Wu P."/>
            <person name="Chen Y."/>
            <person name="Li M."/>
            <person name="Jiang H."/>
            <person name="Wu G."/>
        </authorList>
    </citation>
    <scope>NUCLEOTIDE SEQUENCE [LARGE SCALE GENOMIC DNA]</scope>
    <source>
        <strain evidence="2">cv. GZQX0401</strain>
        <tissue evidence="1">Young leaves</tissue>
    </source>
</reference>